<protein>
    <submittedName>
        <fullName evidence="4">Uncharacterized protein</fullName>
    </submittedName>
</protein>
<sequence>MIQTSKRQGSLLMARFDLTDKEWEI</sequence>
<proteinExistence type="predicted"/>
<organism evidence="4 6">
    <name type="scientific">Roseospirillum parvum</name>
    <dbReference type="NCBI Taxonomy" id="83401"/>
    <lineage>
        <taxon>Bacteria</taxon>
        <taxon>Pseudomonadati</taxon>
        <taxon>Pseudomonadota</taxon>
        <taxon>Alphaproteobacteria</taxon>
        <taxon>Rhodospirillales</taxon>
        <taxon>Rhodospirillaceae</taxon>
        <taxon>Roseospirillum</taxon>
    </lineage>
</organism>
<evidence type="ECO:0000313" key="6">
    <source>
        <dbReference type="Proteomes" id="UP000217076"/>
    </source>
</evidence>
<dbReference type="Proteomes" id="UP000217076">
    <property type="component" value="Unassembled WGS sequence"/>
</dbReference>
<feature type="non-terminal residue" evidence="4">
    <location>
        <position position="25"/>
    </location>
</feature>
<accession>A0A1G8G8W8</accession>
<evidence type="ECO:0000313" key="5">
    <source>
        <dbReference type="EMBL" id="SDH91092.1"/>
    </source>
</evidence>
<dbReference type="EMBL" id="FNCV01000006">
    <property type="protein sequence ID" value="SDH40874.1"/>
    <property type="molecule type" value="Genomic_DNA"/>
</dbReference>
<dbReference type="EMBL" id="FNCV01000015">
    <property type="protein sequence ID" value="SDH82993.1"/>
    <property type="molecule type" value="Genomic_DNA"/>
</dbReference>
<reference evidence="4" key="1">
    <citation type="submission" date="2016-10" db="EMBL/GenBank/DDBJ databases">
        <authorList>
            <person name="de Groot N.N."/>
        </authorList>
    </citation>
    <scope>NUCLEOTIDE SEQUENCE [LARGE SCALE GENOMIC DNA]</scope>
    <source>
        <strain evidence="4">930I</strain>
    </source>
</reference>
<evidence type="ECO:0000313" key="1">
    <source>
        <dbReference type="EMBL" id="SDG98052.1"/>
    </source>
</evidence>
<reference evidence="6" key="2">
    <citation type="submission" date="2016-10" db="EMBL/GenBank/DDBJ databases">
        <authorList>
            <person name="Varghese N."/>
            <person name="Submissions S."/>
        </authorList>
    </citation>
    <scope>NUCLEOTIDE SEQUENCE [LARGE SCALE GENOMIC DNA]</scope>
    <source>
        <strain evidence="6">930I</strain>
    </source>
</reference>
<keyword evidence="6" id="KW-1185">Reference proteome</keyword>
<dbReference type="EMBL" id="FNCV01000021">
    <property type="protein sequence ID" value="SDH90845.1"/>
    <property type="molecule type" value="Genomic_DNA"/>
</dbReference>
<gene>
    <name evidence="1" type="ORF">SAMN05421742_103358</name>
    <name evidence="2" type="ORF">SAMN05421742_106211</name>
    <name evidence="3" type="ORF">SAMN05421742_1151</name>
    <name evidence="4" type="ORF">SAMN05421742_1218</name>
    <name evidence="5" type="ORF">SAMN05421742_1221</name>
</gene>
<evidence type="ECO:0000313" key="2">
    <source>
        <dbReference type="EMBL" id="SDH40874.1"/>
    </source>
</evidence>
<evidence type="ECO:0000313" key="3">
    <source>
        <dbReference type="EMBL" id="SDH82993.1"/>
    </source>
</evidence>
<dbReference type="EMBL" id="FNCV01000022">
    <property type="protein sequence ID" value="SDH91092.1"/>
    <property type="molecule type" value="Genomic_DNA"/>
</dbReference>
<dbReference type="AlphaFoldDB" id="A0A1G8G8W8"/>
<dbReference type="EMBL" id="FNCV01000003">
    <property type="protein sequence ID" value="SDG98052.1"/>
    <property type="molecule type" value="Genomic_DNA"/>
</dbReference>
<name>A0A1G8G8W8_9PROT</name>
<evidence type="ECO:0000313" key="4">
    <source>
        <dbReference type="EMBL" id="SDH90845.1"/>
    </source>
</evidence>